<feature type="region of interest" description="Disordered" evidence="1">
    <location>
        <begin position="207"/>
        <end position="232"/>
    </location>
</feature>
<gene>
    <name evidence="3" type="ORF">QYM36_016510</name>
</gene>
<evidence type="ECO:0000313" key="4">
    <source>
        <dbReference type="Proteomes" id="UP001187531"/>
    </source>
</evidence>
<keyword evidence="4" id="KW-1185">Reference proteome</keyword>
<evidence type="ECO:0000259" key="2">
    <source>
        <dbReference type="Pfam" id="PF13837"/>
    </source>
</evidence>
<proteinExistence type="predicted"/>
<reference evidence="3" key="1">
    <citation type="submission" date="2023-07" db="EMBL/GenBank/DDBJ databases">
        <title>Chromosome-level genome assembly of Artemia franciscana.</title>
        <authorList>
            <person name="Jo E."/>
        </authorList>
    </citation>
    <scope>NUCLEOTIDE SEQUENCE</scope>
    <source>
        <tissue evidence="3">Whole body</tissue>
    </source>
</reference>
<dbReference type="InterPro" id="IPR044822">
    <property type="entry name" value="Myb_DNA-bind_4"/>
</dbReference>
<evidence type="ECO:0000313" key="3">
    <source>
        <dbReference type="EMBL" id="KAK2706498.1"/>
    </source>
</evidence>
<feature type="region of interest" description="Disordered" evidence="1">
    <location>
        <begin position="165"/>
        <end position="191"/>
    </location>
</feature>
<evidence type="ECO:0000256" key="1">
    <source>
        <dbReference type="SAM" id="MobiDB-lite"/>
    </source>
</evidence>
<name>A0AA88KTT2_ARTSF</name>
<protein>
    <recommendedName>
        <fullName evidence="2">Myb/SANT-like DNA-binding domain-containing protein</fullName>
    </recommendedName>
</protein>
<comment type="caution">
    <text evidence="3">The sequence shown here is derived from an EMBL/GenBank/DDBJ whole genome shotgun (WGS) entry which is preliminary data.</text>
</comment>
<dbReference type="EMBL" id="JAVRJZ010000020">
    <property type="protein sequence ID" value="KAK2706498.1"/>
    <property type="molecule type" value="Genomic_DNA"/>
</dbReference>
<sequence>MWLDKTDGNPEPAISDQFAEIQSFGIMASPTESKKGKTKRIRWSESETRNMLRLYEIFTLASTSDSDVKSQADVCRSVETEMRKRGSDKSWHQIKDRYTNLRVVYLKSQGMQRSACIGMSSASEFFDQISRIVELEGKHIRIRRTDEALCKSVVIPNALKLSNELGSSQSEESTSEETDLNSNPPVKSTIAVPNRKVQSVLHAALVRKRKKKAANSEQNCDPNHGTVLDSRDTHLSLTKSDISVECSDCNNDHHFSKKRRKNQRNSSATESPASPGDLCQVLIGSPETCDEIDDTTDYNEACADDALISGSESQLSCTPANGRPKESHPTNNLEEFVEYLNKENVHLKNERDYILEKYRSLASSIITVSYLQSMQIMVLKSLNSCPFDFELD</sequence>
<feature type="region of interest" description="Disordered" evidence="1">
    <location>
        <begin position="253"/>
        <end position="277"/>
    </location>
</feature>
<dbReference type="Pfam" id="PF13837">
    <property type="entry name" value="Myb_DNA-bind_4"/>
    <property type="match status" value="1"/>
</dbReference>
<feature type="domain" description="Myb/SANT-like DNA-binding" evidence="2">
    <location>
        <begin position="42"/>
        <end position="131"/>
    </location>
</feature>
<dbReference type="AlphaFoldDB" id="A0AA88KTT2"/>
<organism evidence="3 4">
    <name type="scientific">Artemia franciscana</name>
    <name type="common">Brine shrimp</name>
    <name type="synonym">Artemia sanfranciscana</name>
    <dbReference type="NCBI Taxonomy" id="6661"/>
    <lineage>
        <taxon>Eukaryota</taxon>
        <taxon>Metazoa</taxon>
        <taxon>Ecdysozoa</taxon>
        <taxon>Arthropoda</taxon>
        <taxon>Crustacea</taxon>
        <taxon>Branchiopoda</taxon>
        <taxon>Anostraca</taxon>
        <taxon>Artemiidae</taxon>
        <taxon>Artemia</taxon>
    </lineage>
</organism>
<accession>A0AA88KTT2</accession>
<dbReference type="Proteomes" id="UP001187531">
    <property type="component" value="Unassembled WGS sequence"/>
</dbReference>